<dbReference type="InterPro" id="IPR006098">
    <property type="entry name" value="MMCoA_mutase_a_cat"/>
</dbReference>
<dbReference type="GO" id="GO:0000287">
    <property type="term" value="F:magnesium ion binding"/>
    <property type="evidence" value="ECO:0007669"/>
    <property type="project" value="UniProtKB-UniRule"/>
</dbReference>
<keyword evidence="7 10" id="KW-0143">Chaperone</keyword>
<dbReference type="GO" id="GO:0034784">
    <property type="term" value="F:pivalyl-CoA mutase activity"/>
    <property type="evidence" value="ECO:0007669"/>
    <property type="project" value="InterPro"/>
</dbReference>
<dbReference type="Pfam" id="PF02310">
    <property type="entry name" value="B12-binding"/>
    <property type="match status" value="1"/>
</dbReference>
<comment type="similarity">
    <text evidence="10">Belongs to the IcmF family.</text>
</comment>
<feature type="binding site" evidence="10">
    <location>
        <position position="1076"/>
    </location>
    <ligand>
        <name>GTP</name>
        <dbReference type="ChEBI" id="CHEBI:37565"/>
    </ligand>
</feature>
<evidence type="ECO:0000259" key="11">
    <source>
        <dbReference type="PROSITE" id="PS51332"/>
    </source>
</evidence>
<feature type="binding site" evidence="10">
    <location>
        <position position="244"/>
    </location>
    <ligand>
        <name>Mg(2+)</name>
        <dbReference type="ChEBI" id="CHEBI:18420"/>
        <label>2</label>
    </ligand>
</feature>
<feature type="binding site" evidence="10">
    <location>
        <position position="755"/>
    </location>
    <ligand>
        <name>substrate</name>
    </ligand>
</feature>
<dbReference type="NCBIfam" id="NF045497">
    <property type="entry name" value="IsobCoAmut_IcmF"/>
    <property type="match status" value="1"/>
</dbReference>
<dbReference type="SUPFAM" id="SSF52540">
    <property type="entry name" value="P-loop containing nucleoside triphosphate hydrolases"/>
    <property type="match status" value="1"/>
</dbReference>
<keyword evidence="10" id="KW-0460">Magnesium</keyword>
<evidence type="ECO:0000256" key="8">
    <source>
        <dbReference type="ARBA" id="ARBA00023235"/>
    </source>
</evidence>
<dbReference type="RefSeq" id="WP_091439050.1">
    <property type="nucleotide sequence ID" value="NZ_FOIE01000001.1"/>
</dbReference>
<protein>
    <recommendedName>
        <fullName evidence="10">Fused isobutyryl-CoA mutase</fullName>
    </recommendedName>
    <domain>
        <recommendedName>
            <fullName evidence="10">Isobutyryl-CoA mutase</fullName>
            <shortName evidence="10">ICM</shortName>
            <ecNumber evidence="10">5.4.99.13</ecNumber>
        </recommendedName>
    </domain>
    <domain>
        <recommendedName>
            <fullName evidence="10">P-loop GTPase</fullName>
            <ecNumber evidence="10">3.6.5.-</ecNumber>
        </recommendedName>
        <alternativeName>
            <fullName evidence="10">G-protein chaperone</fullName>
        </alternativeName>
    </domain>
</protein>
<comment type="cofactor">
    <cofactor evidence="10">
        <name>Mg(2+)</name>
        <dbReference type="ChEBI" id="CHEBI:18420"/>
    </cofactor>
</comment>
<dbReference type="GO" id="GO:0031419">
    <property type="term" value="F:cobalamin binding"/>
    <property type="evidence" value="ECO:0007669"/>
    <property type="project" value="UniProtKB-UniRule"/>
</dbReference>
<reference evidence="13" key="1">
    <citation type="submission" date="2016-10" db="EMBL/GenBank/DDBJ databases">
        <authorList>
            <person name="Varghese N."/>
            <person name="Submissions S."/>
        </authorList>
    </citation>
    <scope>NUCLEOTIDE SEQUENCE [LARGE SCALE GENOMIC DNA]</scope>
    <source>
        <strain evidence="13">DSM 44209</strain>
    </source>
</reference>
<dbReference type="InterPro" id="IPR016176">
    <property type="entry name" value="Cbl-dep_enz_cat"/>
</dbReference>
<dbReference type="EC" id="3.6.5.-" evidence="10"/>
<dbReference type="Pfam" id="PF03308">
    <property type="entry name" value="MeaB"/>
    <property type="match status" value="1"/>
</dbReference>
<evidence type="ECO:0000256" key="3">
    <source>
        <dbReference type="ARBA" id="ARBA00022628"/>
    </source>
</evidence>
<dbReference type="InterPro" id="IPR036724">
    <property type="entry name" value="Cobalamin-bd_sf"/>
</dbReference>
<dbReference type="InterPro" id="IPR006099">
    <property type="entry name" value="MeMalonylCoA_mutase_a/b_cat"/>
</dbReference>
<dbReference type="Proteomes" id="UP000198507">
    <property type="component" value="Unassembled WGS sequence"/>
</dbReference>
<evidence type="ECO:0000256" key="2">
    <source>
        <dbReference type="ARBA" id="ARBA00011870"/>
    </source>
</evidence>
<dbReference type="PANTHER" id="PTHR43087">
    <property type="entry name" value="LYSINE/ARGININE/ORNITHINE TRANSPORT SYSTEM KINASE"/>
    <property type="match status" value="1"/>
</dbReference>
<proteinExistence type="inferred from homology"/>
<feature type="binding site" evidence="10">
    <location>
        <position position="231"/>
    </location>
    <ligand>
        <name>Mg(2+)</name>
        <dbReference type="ChEBI" id="CHEBI:18420"/>
        <label>2</label>
    </ligand>
</feature>
<dbReference type="Gene3D" id="3.40.50.300">
    <property type="entry name" value="P-loop containing nucleotide triphosphate hydrolases"/>
    <property type="match status" value="1"/>
</dbReference>
<evidence type="ECO:0000256" key="7">
    <source>
        <dbReference type="ARBA" id="ARBA00023186"/>
    </source>
</evidence>
<feature type="binding site" evidence="10">
    <location>
        <position position="295"/>
    </location>
    <ligand>
        <name>Mg(2+)</name>
        <dbReference type="ChEBI" id="CHEBI:18420"/>
        <label>1</label>
        <note>catalytic</note>
    </ligand>
</feature>
<dbReference type="SUPFAM" id="SSF52242">
    <property type="entry name" value="Cobalamin (vitamin B12)-binding domain"/>
    <property type="match status" value="1"/>
</dbReference>
<feature type="binding site" evidence="10">
    <location>
        <position position="205"/>
    </location>
    <ligand>
        <name>Mg(2+)</name>
        <dbReference type="ChEBI" id="CHEBI:18420"/>
        <label>1</label>
        <note>catalytic</note>
    </ligand>
</feature>
<accession>A0A1H9ZNU8</accession>
<dbReference type="EMBL" id="FOIE01000001">
    <property type="protein sequence ID" value="SES83014.1"/>
    <property type="molecule type" value="Genomic_DNA"/>
</dbReference>
<feature type="binding site" evidence="10">
    <location>
        <position position="804"/>
    </location>
    <ligand>
        <name>substrate</name>
    </ligand>
</feature>
<keyword evidence="13" id="KW-1185">Reference proteome</keyword>
<feature type="binding site" evidence="10">
    <location>
        <position position="247"/>
    </location>
    <ligand>
        <name>GTP</name>
        <dbReference type="ChEBI" id="CHEBI:37565"/>
    </ligand>
</feature>
<feature type="binding site" evidence="10">
    <location>
        <position position="295"/>
    </location>
    <ligand>
        <name>Mg(2+)</name>
        <dbReference type="ChEBI" id="CHEBI:18420"/>
        <label>2</label>
    </ligand>
</feature>
<dbReference type="InterPro" id="IPR006158">
    <property type="entry name" value="Cobalamin-bd"/>
</dbReference>
<keyword evidence="8 10" id="KW-0413">Isomerase</keyword>
<dbReference type="SUPFAM" id="SSF51703">
    <property type="entry name" value="Cobalamin (vitamin B12)-dependent enzymes"/>
    <property type="match status" value="1"/>
</dbReference>
<dbReference type="InterPro" id="IPR053439">
    <property type="entry name" value="IcmF/GTPase_domain"/>
</dbReference>
<evidence type="ECO:0000313" key="12">
    <source>
        <dbReference type="EMBL" id="SES83014.1"/>
    </source>
</evidence>
<keyword evidence="10" id="KW-0479">Metal-binding</keyword>
<comment type="caution">
    <text evidence="10">Lacks conserved residue(s) required for the propagation of feature annotation.</text>
</comment>
<dbReference type="GO" id="GO:0004494">
    <property type="term" value="F:methylmalonyl-CoA mutase activity"/>
    <property type="evidence" value="ECO:0007669"/>
    <property type="project" value="InterPro"/>
</dbReference>
<dbReference type="GO" id="GO:0003924">
    <property type="term" value="F:GTPase activity"/>
    <property type="evidence" value="ECO:0007669"/>
    <property type="project" value="UniProtKB-UniRule"/>
</dbReference>
<dbReference type="HAMAP" id="MF_02050">
    <property type="entry name" value="IcmF"/>
    <property type="match status" value="1"/>
</dbReference>
<dbReference type="InterPro" id="IPR033669">
    <property type="entry name" value="IcmF"/>
</dbReference>
<feature type="binding site" evidence="10">
    <location>
        <begin position="342"/>
        <end position="345"/>
    </location>
    <ligand>
        <name>GTP</name>
        <dbReference type="ChEBI" id="CHEBI:37565"/>
    </ligand>
</feature>
<comment type="subunit">
    <text evidence="10">Homodimer.</text>
</comment>
<dbReference type="NCBIfam" id="TIGR00641">
    <property type="entry name" value="acid_CoA_mut_N"/>
    <property type="match status" value="1"/>
</dbReference>
<keyword evidence="3 10" id="KW-0846">Cobalamin</keyword>
<feature type="binding site" evidence="10">
    <location>
        <position position="956"/>
    </location>
    <ligand>
        <name>GTP</name>
        <dbReference type="ChEBI" id="CHEBI:37565"/>
    </ligand>
</feature>
<comment type="catalytic activity">
    <reaction evidence="10">
        <text>2-methylpropanoyl-CoA = butanoyl-CoA</text>
        <dbReference type="Rhea" id="RHEA:13141"/>
        <dbReference type="ChEBI" id="CHEBI:57338"/>
        <dbReference type="ChEBI" id="CHEBI:57371"/>
        <dbReference type="EC" id="5.4.99.13"/>
    </reaction>
</comment>
<comment type="function">
    <text evidence="10">Catalyzes the reversible interconversion of isobutyryl-CoA and n-butyryl-CoA, using radical chemistry. Also exhibits GTPase activity, associated with its G-protein domain (MeaI) that functions as a chaperone that assists cofactor delivery and proper holo-enzyme assembly.</text>
</comment>
<dbReference type="GO" id="GO:0047727">
    <property type="term" value="F:isobutyryl-CoA mutase activity"/>
    <property type="evidence" value="ECO:0007669"/>
    <property type="project" value="UniProtKB-UniRule"/>
</dbReference>
<keyword evidence="6 10" id="KW-0342">GTP-binding</keyword>
<dbReference type="InterPro" id="IPR027417">
    <property type="entry name" value="P-loop_NTPase"/>
</dbReference>
<dbReference type="PROSITE" id="PS51332">
    <property type="entry name" value="B12_BINDING"/>
    <property type="match status" value="1"/>
</dbReference>
<comment type="cofactor">
    <cofactor evidence="1 10">
        <name>adenosylcob(III)alamin</name>
        <dbReference type="ChEBI" id="CHEBI:18408"/>
    </cofactor>
</comment>
<dbReference type="Gene3D" id="3.40.50.280">
    <property type="entry name" value="Cobalamin-binding domain"/>
    <property type="match status" value="1"/>
</dbReference>
<name>A0A1H9ZNU8_9ACTN</name>
<dbReference type="AlphaFoldDB" id="A0A1H9ZNU8"/>
<feature type="domain" description="B12-binding" evidence="11">
    <location>
        <begin position="11"/>
        <end position="148"/>
    </location>
</feature>
<evidence type="ECO:0000256" key="9">
    <source>
        <dbReference type="ARBA" id="ARBA00023285"/>
    </source>
</evidence>
<sequence length="1077" mass="117340">MPSDLHVPTHPVRFVTAASLFDGHDAAINVMRRLLQSQGAEVVHLGHDRSVDSVVRAALEEDVQGVAISSYQGGHVEYFGYLVERLAEAGAGHVKVFGGGGGVIVPEEIAALREKGVRIFSPEDGQRLGLPGMINELIRECDVDLTEHGPDVEALLTGDPAALARAITVLESGRDAGLATRVRQAAEGRAVPVLGITGTGGSGKSSLTDELLRRLRTDQEDKLRVAVLAIDPTRRRGGGALLGDRIRMNALETGEGGHTFFRSLATRSAGGETPEHLDDVLCAVKAAGFDLVIVETPGIGQGDAGIVPFSDVALYVMTPEFGAASQLEKIDMLDFADVVAINKYERRGAEDARRDVARQMVRNREAFGQPWETMPVFGTSAARFNDDGVTALYQHLLGLLVEKGLPAGAGVLPRVDVTASSGLTSVVPAQRARYLAEITEAVRGYHAATEAQAEVVRRRQHLTTAADVLNGDAAQAARAAVEAADRELLPEVRELLDEWPARVEAYSGDEYVYTVRGKEVRTPLTRTTLSGNQVRRVALPRTRDQAELLRFLRRENLPGGYPFTAGVFPFKRSGEAPARMFAGEGDAFRTNRRFKLLSAGNEATRLSTAFDSVTLYGRDPDPRPDVYGKVGTSGVSIATLDDMEVLYSGFDLCDPTTSVSMTINGPAPAVLAMFLNTAIDQRLDRFREEEGRVPDVAEAEEIRAFVLATVRGTVQADILKEDQGQNTCIFSTEFALRCMADIQQWFIEHRVRNFYSVSISGYHIAEAGANPISQLAFTLANGFTYVEAYLARGMAIDDFAPNLSFFFSNGMDAEYSVIGRVARRIWAVAMKERYGAGPRSQQLKYHVQTSGRSLHAQEMDFNDIRTTLQALCAIYDNANSLHTNAYDEAVTTPSEHSVRRALAIQMIIDREWGLAGNENPLQGSFVVDELTDLVEEAVLAEFDRIAERGGVLGAMETGYQRGRIQDESMLYEHRKHDGSLPIVGVNTFLDPHRDETPPKPVELARATEAEKQSQLQRLADFHARHADEAPAALAELQRAATEGGNVFAALMDAVRVCSLGQISDAFFEVGGQYRRNV</sequence>
<keyword evidence="4 10" id="KW-0547">Nucleotide-binding</keyword>
<organism evidence="12 13">
    <name type="scientific">Geodermatophilus poikilotrophus</name>
    <dbReference type="NCBI Taxonomy" id="1333667"/>
    <lineage>
        <taxon>Bacteria</taxon>
        <taxon>Bacillati</taxon>
        <taxon>Actinomycetota</taxon>
        <taxon>Actinomycetes</taxon>
        <taxon>Geodermatophilales</taxon>
        <taxon>Geodermatophilaceae</taxon>
        <taxon>Geodermatophilus</taxon>
    </lineage>
</organism>
<dbReference type="EC" id="5.4.99.13" evidence="10"/>
<evidence type="ECO:0000256" key="10">
    <source>
        <dbReference type="HAMAP-Rule" id="MF_02050"/>
    </source>
</evidence>
<dbReference type="Pfam" id="PF01642">
    <property type="entry name" value="MM_CoA_mutase"/>
    <property type="match status" value="2"/>
</dbReference>
<dbReference type="OrthoDB" id="9762378at2"/>
<dbReference type="InterPro" id="IPR052040">
    <property type="entry name" value="GTPase/Isobutyryl-CoA_mutase"/>
</dbReference>
<feature type="binding site" description="axial binding residue" evidence="10">
    <location>
        <position position="24"/>
    </location>
    <ligand>
        <name>adenosylcob(III)alamin</name>
        <dbReference type="ChEBI" id="CHEBI:18408"/>
    </ligand>
    <ligandPart>
        <name>Co</name>
        <dbReference type="ChEBI" id="CHEBI:27638"/>
    </ligandPart>
</feature>
<dbReference type="GO" id="GO:0005525">
    <property type="term" value="F:GTP binding"/>
    <property type="evidence" value="ECO:0007669"/>
    <property type="project" value="UniProtKB-UniRule"/>
</dbReference>
<gene>
    <name evidence="10" type="primary">icmF</name>
    <name evidence="12" type="ORF">SAMN04488546_0687</name>
</gene>
<dbReference type="PANTHER" id="PTHR43087:SF1">
    <property type="entry name" value="LAO_AO TRANSPORT SYSTEM ATPASE"/>
    <property type="match status" value="1"/>
</dbReference>
<comment type="domain">
    <text evidence="10">Is composed of four functional domains: the N-terminal 5'-deoxyadenosylcobalamin binding region that is homologous to the small subunit of ICM (IcmB), a middle P-loop GTPase domain (MeaI) that likely acts as a chaperone for ICM, a structured linker region involved in dimer formation, and a C-terminal part that is homologous to the large substrate-binding subunit of ICM (IcmA).</text>
</comment>
<dbReference type="GO" id="GO:0006637">
    <property type="term" value="P:acyl-CoA metabolic process"/>
    <property type="evidence" value="ECO:0007669"/>
    <property type="project" value="UniProtKB-UniRule"/>
</dbReference>
<comment type="catalytic activity">
    <reaction evidence="10">
        <text>GTP + H2O = GDP + phosphate + H(+)</text>
        <dbReference type="Rhea" id="RHEA:19669"/>
        <dbReference type="ChEBI" id="CHEBI:15377"/>
        <dbReference type="ChEBI" id="CHEBI:15378"/>
        <dbReference type="ChEBI" id="CHEBI:37565"/>
        <dbReference type="ChEBI" id="CHEBI:43474"/>
        <dbReference type="ChEBI" id="CHEBI:58189"/>
    </reaction>
</comment>
<dbReference type="Gene3D" id="3.20.20.240">
    <property type="entry name" value="Methylmalonyl-CoA mutase"/>
    <property type="match status" value="1"/>
</dbReference>
<evidence type="ECO:0000256" key="5">
    <source>
        <dbReference type="ARBA" id="ARBA00022801"/>
    </source>
</evidence>
<evidence type="ECO:0000256" key="1">
    <source>
        <dbReference type="ARBA" id="ARBA00001922"/>
    </source>
</evidence>
<feature type="binding site" evidence="10">
    <location>
        <position position="605"/>
    </location>
    <ligand>
        <name>substrate</name>
    </ligand>
</feature>
<evidence type="ECO:0000313" key="13">
    <source>
        <dbReference type="Proteomes" id="UP000198507"/>
    </source>
</evidence>
<keyword evidence="5 10" id="KW-0378">Hydrolase</keyword>
<evidence type="ECO:0000256" key="4">
    <source>
        <dbReference type="ARBA" id="ARBA00022741"/>
    </source>
</evidence>
<feature type="binding site" evidence="10">
    <location>
        <position position="230"/>
    </location>
    <ligand>
        <name>Mg(2+)</name>
        <dbReference type="ChEBI" id="CHEBI:18420"/>
        <label>2</label>
    </ligand>
</feature>
<feature type="binding site" evidence="10">
    <location>
        <position position="839"/>
    </location>
    <ligand>
        <name>substrate</name>
    </ligand>
</feature>
<keyword evidence="9 10" id="KW-0170">Cobalt</keyword>
<feature type="binding site" evidence="10">
    <location>
        <position position="296"/>
    </location>
    <ligand>
        <name>Mg(2+)</name>
        <dbReference type="ChEBI" id="CHEBI:18420"/>
        <label>2</label>
    </ligand>
</feature>
<feature type="binding site" evidence="10">
    <location>
        <position position="711"/>
    </location>
    <ligand>
        <name>substrate</name>
    </ligand>
</feature>
<feature type="binding site" evidence="10">
    <location>
        <position position="844"/>
    </location>
    <ligand>
        <name>substrate</name>
    </ligand>
</feature>
<feature type="binding site" evidence="10">
    <location>
        <position position="244"/>
    </location>
    <ligand>
        <name>Mg(2+)</name>
        <dbReference type="ChEBI" id="CHEBI:18420"/>
        <label>1</label>
        <note>catalytic</note>
    </ligand>
</feature>
<feature type="binding site" evidence="10">
    <location>
        <begin position="201"/>
        <end position="206"/>
    </location>
    <ligand>
        <name>GTP</name>
        <dbReference type="ChEBI" id="CHEBI:37565"/>
    </ligand>
</feature>
<comment type="subunit">
    <text evidence="2">Heterodimer of an alpha and a beta chain.</text>
</comment>
<feature type="binding site" evidence="10">
    <location>
        <position position="570"/>
    </location>
    <ligand>
        <name>substrate</name>
    </ligand>
</feature>
<keyword evidence="10" id="KW-0511">Multifunctional enzyme</keyword>
<evidence type="ECO:0000256" key="6">
    <source>
        <dbReference type="ARBA" id="ARBA00023134"/>
    </source>
</evidence>